<evidence type="ECO:0000313" key="5">
    <source>
        <dbReference type="EMBL" id="ETW94830.1"/>
    </source>
</evidence>
<dbReference type="Gene3D" id="3.40.1190.20">
    <property type="match status" value="1"/>
</dbReference>
<keyword evidence="3" id="KW-0418">Kinase</keyword>
<dbReference type="HOGENOM" id="CLU_027634_5_1_7"/>
<dbReference type="SUPFAM" id="SSF53613">
    <property type="entry name" value="Ribokinase-like"/>
    <property type="match status" value="1"/>
</dbReference>
<keyword evidence="6" id="KW-1185">Reference proteome</keyword>
<keyword evidence="2" id="KW-0808">Transferase</keyword>
<evidence type="ECO:0000313" key="6">
    <source>
        <dbReference type="Proteomes" id="UP000019141"/>
    </source>
</evidence>
<dbReference type="InterPro" id="IPR052700">
    <property type="entry name" value="Carb_kinase_PfkB-like"/>
</dbReference>
<organism evidence="5 6">
    <name type="scientific">Entotheonella factor</name>
    <dbReference type="NCBI Taxonomy" id="1429438"/>
    <lineage>
        <taxon>Bacteria</taxon>
        <taxon>Pseudomonadati</taxon>
        <taxon>Nitrospinota/Tectimicrobiota group</taxon>
        <taxon>Candidatus Tectimicrobiota</taxon>
        <taxon>Candidatus Entotheonellia</taxon>
        <taxon>Candidatus Entotheonellales</taxon>
        <taxon>Candidatus Entotheonellaceae</taxon>
        <taxon>Candidatus Entotheonella</taxon>
    </lineage>
</organism>
<evidence type="ECO:0000259" key="4">
    <source>
        <dbReference type="Pfam" id="PF00294"/>
    </source>
</evidence>
<sequence length="333" mass="35737">MGVDRRYLVYGVGNGIVDKQVKVTDVELEELRLSKGYMELADQAEQGRILSYLGNRESELHAGGSAANTIVGIAQMGGAVAYACSLADDDLGGHYAQDFNKFGIHLTGTPKAGDQTGLCLILVTPDGERTMKTYLGASAQLSPGDINEEAITQSQWLYLEGYLLTSETTREASFHALDLARKHAVQVAFSFSDGFLVEAFGEHLRKIVKEYANLVFANELEAAAYTGMRDPESSLNAILQDCDNVCVTCSESGSYIHYQGETHFVPAFPTQAVDMTGAGDMYAAGVMYGLGIHASAERAARLGSRTASYVVNQMGARLEGDLQSTAQAILSAD</sequence>
<dbReference type="CDD" id="cd01168">
    <property type="entry name" value="adenosine_kinase"/>
    <property type="match status" value="1"/>
</dbReference>
<dbReference type="Pfam" id="PF00294">
    <property type="entry name" value="PfkB"/>
    <property type="match status" value="1"/>
</dbReference>
<proteinExistence type="inferred from homology"/>
<dbReference type="Proteomes" id="UP000019141">
    <property type="component" value="Unassembled WGS sequence"/>
</dbReference>
<dbReference type="InterPro" id="IPR011611">
    <property type="entry name" value="PfkB_dom"/>
</dbReference>
<dbReference type="GO" id="GO:0016301">
    <property type="term" value="F:kinase activity"/>
    <property type="evidence" value="ECO:0007669"/>
    <property type="project" value="UniProtKB-KW"/>
</dbReference>
<dbReference type="PANTHER" id="PTHR43320">
    <property type="entry name" value="SUGAR KINASE"/>
    <property type="match status" value="1"/>
</dbReference>
<comment type="caution">
    <text evidence="5">The sequence shown here is derived from an EMBL/GenBank/DDBJ whole genome shotgun (WGS) entry which is preliminary data.</text>
</comment>
<accession>W4LAV7</accession>
<dbReference type="PANTHER" id="PTHR43320:SF3">
    <property type="entry name" value="CARBOHYDRATE KINASE PFKB DOMAIN-CONTAINING PROTEIN"/>
    <property type="match status" value="1"/>
</dbReference>
<dbReference type="InterPro" id="IPR029056">
    <property type="entry name" value="Ribokinase-like"/>
</dbReference>
<reference evidence="5 6" key="1">
    <citation type="journal article" date="2014" name="Nature">
        <title>An environmental bacterial taxon with a large and distinct metabolic repertoire.</title>
        <authorList>
            <person name="Wilson M.C."/>
            <person name="Mori T."/>
            <person name="Ruckert C."/>
            <person name="Uria A.R."/>
            <person name="Helf M.J."/>
            <person name="Takada K."/>
            <person name="Gernert C."/>
            <person name="Steffens U.A."/>
            <person name="Heycke N."/>
            <person name="Schmitt S."/>
            <person name="Rinke C."/>
            <person name="Helfrich E.J."/>
            <person name="Brachmann A.O."/>
            <person name="Gurgui C."/>
            <person name="Wakimoto T."/>
            <person name="Kracht M."/>
            <person name="Crusemann M."/>
            <person name="Hentschel U."/>
            <person name="Abe I."/>
            <person name="Matsunaga S."/>
            <person name="Kalinowski J."/>
            <person name="Takeyama H."/>
            <person name="Piel J."/>
        </authorList>
    </citation>
    <scope>NUCLEOTIDE SEQUENCE [LARGE SCALE GENOMIC DNA]</scope>
    <source>
        <strain evidence="6">TSY1</strain>
    </source>
</reference>
<evidence type="ECO:0000256" key="3">
    <source>
        <dbReference type="ARBA" id="ARBA00022777"/>
    </source>
</evidence>
<comment type="similarity">
    <text evidence="1">Belongs to the carbohydrate kinase PfkB family.</text>
</comment>
<name>W4LAV7_ENTF1</name>
<protein>
    <recommendedName>
        <fullName evidence="4">Carbohydrate kinase PfkB domain-containing protein</fullName>
    </recommendedName>
</protein>
<dbReference type="AlphaFoldDB" id="W4LAV7"/>
<evidence type="ECO:0000256" key="2">
    <source>
        <dbReference type="ARBA" id="ARBA00022679"/>
    </source>
</evidence>
<feature type="domain" description="Carbohydrate kinase PfkB" evidence="4">
    <location>
        <begin position="58"/>
        <end position="317"/>
    </location>
</feature>
<evidence type="ECO:0000256" key="1">
    <source>
        <dbReference type="ARBA" id="ARBA00010688"/>
    </source>
</evidence>
<dbReference type="EMBL" id="AZHW01000998">
    <property type="protein sequence ID" value="ETW94830.1"/>
    <property type="molecule type" value="Genomic_DNA"/>
</dbReference>
<gene>
    <name evidence="5" type="ORF">ETSY1_33175</name>
</gene>